<dbReference type="InterPro" id="IPR050448">
    <property type="entry name" value="OpgB/LTA_synthase_biosynth"/>
</dbReference>
<evidence type="ECO:0000313" key="9">
    <source>
        <dbReference type="EMBL" id="PYG85010.1"/>
    </source>
</evidence>
<dbReference type="PANTHER" id="PTHR47371:SF3">
    <property type="entry name" value="PHOSPHOGLYCEROL TRANSFERASE I"/>
    <property type="match status" value="1"/>
</dbReference>
<evidence type="ECO:0000256" key="5">
    <source>
        <dbReference type="ARBA" id="ARBA00022989"/>
    </source>
</evidence>
<dbReference type="GO" id="GO:0016740">
    <property type="term" value="F:transferase activity"/>
    <property type="evidence" value="ECO:0007669"/>
    <property type="project" value="UniProtKB-KW"/>
</dbReference>
<dbReference type="OrthoDB" id="243547at2"/>
<organism evidence="9 10">
    <name type="scientific">Ruminiclostridium sufflavum DSM 19573</name>
    <dbReference type="NCBI Taxonomy" id="1121337"/>
    <lineage>
        <taxon>Bacteria</taxon>
        <taxon>Bacillati</taxon>
        <taxon>Bacillota</taxon>
        <taxon>Clostridia</taxon>
        <taxon>Eubacteriales</taxon>
        <taxon>Oscillospiraceae</taxon>
        <taxon>Ruminiclostridium</taxon>
    </lineage>
</organism>
<dbReference type="Proteomes" id="UP000248132">
    <property type="component" value="Unassembled WGS sequence"/>
</dbReference>
<feature type="transmembrane region" description="Helical" evidence="7">
    <location>
        <begin position="125"/>
        <end position="148"/>
    </location>
</feature>
<keyword evidence="6 7" id="KW-0472">Membrane</keyword>
<dbReference type="Gene3D" id="3.40.720.10">
    <property type="entry name" value="Alkaline Phosphatase, subunit A"/>
    <property type="match status" value="1"/>
</dbReference>
<evidence type="ECO:0000313" key="10">
    <source>
        <dbReference type="Proteomes" id="UP000248132"/>
    </source>
</evidence>
<keyword evidence="4 7" id="KW-0812">Transmembrane</keyword>
<dbReference type="GO" id="GO:0005886">
    <property type="term" value="C:plasma membrane"/>
    <property type="evidence" value="ECO:0007669"/>
    <property type="project" value="UniProtKB-SubCell"/>
</dbReference>
<feature type="transmembrane region" description="Helical" evidence="7">
    <location>
        <begin position="48"/>
        <end position="68"/>
    </location>
</feature>
<evidence type="ECO:0000256" key="7">
    <source>
        <dbReference type="SAM" id="Phobius"/>
    </source>
</evidence>
<dbReference type="RefSeq" id="WP_110463327.1">
    <property type="nucleotide sequence ID" value="NZ_QKMR01000026.1"/>
</dbReference>
<feature type="transmembrane region" description="Helical" evidence="7">
    <location>
        <begin position="73"/>
        <end position="91"/>
    </location>
</feature>
<evidence type="ECO:0000256" key="4">
    <source>
        <dbReference type="ARBA" id="ARBA00022692"/>
    </source>
</evidence>
<comment type="subcellular location">
    <subcellularLocation>
        <location evidence="1">Cell membrane</location>
        <topology evidence="1">Multi-pass membrane protein</topology>
    </subcellularLocation>
</comment>
<accession>A0A318XIR6</accession>
<proteinExistence type="predicted"/>
<dbReference type="AlphaFoldDB" id="A0A318XIR6"/>
<dbReference type="CDD" id="cd16015">
    <property type="entry name" value="LTA_synthase"/>
    <property type="match status" value="1"/>
</dbReference>
<dbReference type="EMBL" id="QKMR01000026">
    <property type="protein sequence ID" value="PYG85010.1"/>
    <property type="molecule type" value="Genomic_DNA"/>
</dbReference>
<dbReference type="Pfam" id="PF00884">
    <property type="entry name" value="Sulfatase"/>
    <property type="match status" value="1"/>
</dbReference>
<evidence type="ECO:0000256" key="2">
    <source>
        <dbReference type="ARBA" id="ARBA00004936"/>
    </source>
</evidence>
<feature type="transmembrane region" description="Helical" evidence="7">
    <location>
        <begin position="12"/>
        <end position="28"/>
    </location>
</feature>
<comment type="caution">
    <text evidence="9">The sequence shown here is derived from an EMBL/GenBank/DDBJ whole genome shotgun (WGS) entry which is preliminary data.</text>
</comment>
<keyword evidence="3" id="KW-1003">Cell membrane</keyword>
<comment type="pathway">
    <text evidence="2">Cell wall biogenesis; lipoteichoic acid biosynthesis.</text>
</comment>
<gene>
    <name evidence="9" type="ORF">LY28_03369</name>
</gene>
<feature type="domain" description="Sulfatase N-terminal" evidence="8">
    <location>
        <begin position="235"/>
        <end position="540"/>
    </location>
</feature>
<reference evidence="9 10" key="1">
    <citation type="submission" date="2018-06" db="EMBL/GenBank/DDBJ databases">
        <title>Genomic Encyclopedia of Type Strains, Phase I: the one thousand microbial genomes (KMG-I) project.</title>
        <authorList>
            <person name="Kyrpides N."/>
        </authorList>
    </citation>
    <scope>NUCLEOTIDE SEQUENCE [LARGE SCALE GENOMIC DNA]</scope>
    <source>
        <strain evidence="9 10">DSM 19573</strain>
    </source>
</reference>
<dbReference type="InterPro" id="IPR017850">
    <property type="entry name" value="Alkaline_phosphatase_core_sf"/>
</dbReference>
<keyword evidence="9" id="KW-0808">Transferase</keyword>
<dbReference type="PANTHER" id="PTHR47371">
    <property type="entry name" value="LIPOTEICHOIC ACID SYNTHASE"/>
    <property type="match status" value="1"/>
</dbReference>
<dbReference type="InterPro" id="IPR000917">
    <property type="entry name" value="Sulfatase_N"/>
</dbReference>
<keyword evidence="10" id="KW-1185">Reference proteome</keyword>
<feature type="transmembrane region" description="Helical" evidence="7">
    <location>
        <begin position="155"/>
        <end position="176"/>
    </location>
</feature>
<sequence length="617" mass="69719">MEIKKILSKYNCTKLLFFLIPIFSLFIIEFATRGDFISTVIWPVKAPLQFFLSLLLFLAAYIVLWAFINNKGVTALSFSVLCVLIAAIVGSKREILGVPLMPWDVMSSLNVAGLVGSMNLAQFNFLWNGIFVASVLILLAMVIGIFIYEKSALNLTFRIVSSIFCAVIIAVVFQTLPSIGVEESPTATCEQNGYIRGFIINAKLWADMDESSEVSSESDFQYKFTAGQAATEVKPNVIFIMSEAFWDATLLPNVKFSEDPVPNLHALQKEAVSGEMVSPTYGGLTCNVEFEIMTGLSLKYLPYQTTAYTTSIKKEIPSIPTYFKKLGYQTISVHPYEKAFFKRSSIYPLIGIDKFVTQSDMPDAVKKGEYISDDTFADYIISEYEKAEGPVFMYNISMQNHWPYTTENYYKDNKFKIQSTKSLDEESITALQNYAQGINDADKSLKKVIDYFRTVKEPTVVVFLGDHLPALTEQLGVYKKLGFIGEAVTDADLFKGIEGTNIENGKMLVDNQKILKTPYLIWFNYKTDMKAGKTLSSNYMGAYIMSEIGMEIPPFYNFLLDYSGKVPVNRHFLSVLSNGITYKDTPSKYKDYEYTYEKIQKDILFGEQENKELFSIK</sequence>
<evidence type="ECO:0000259" key="8">
    <source>
        <dbReference type="Pfam" id="PF00884"/>
    </source>
</evidence>
<dbReference type="SUPFAM" id="SSF53649">
    <property type="entry name" value="Alkaline phosphatase-like"/>
    <property type="match status" value="1"/>
</dbReference>
<protein>
    <submittedName>
        <fullName evidence="9">Phosphoglycerol transferase MdoB-like AlkP superfamily enzyme</fullName>
    </submittedName>
</protein>
<keyword evidence="5 7" id="KW-1133">Transmembrane helix</keyword>
<name>A0A318XIR6_9FIRM</name>
<evidence type="ECO:0000256" key="1">
    <source>
        <dbReference type="ARBA" id="ARBA00004651"/>
    </source>
</evidence>
<evidence type="ECO:0000256" key="3">
    <source>
        <dbReference type="ARBA" id="ARBA00022475"/>
    </source>
</evidence>
<evidence type="ECO:0000256" key="6">
    <source>
        <dbReference type="ARBA" id="ARBA00023136"/>
    </source>
</evidence>